<reference evidence="12" key="3">
    <citation type="submission" date="2024-02" db="UniProtKB">
        <authorList>
            <consortium name="WormBaseParasite"/>
        </authorList>
    </citation>
    <scope>IDENTIFICATION</scope>
    <source>
        <strain evidence="12">pt0022</strain>
    </source>
</reference>
<evidence type="ECO:0000256" key="6">
    <source>
        <dbReference type="PIRSR" id="PIRSR624869-1"/>
    </source>
</evidence>
<dbReference type="PANTHER" id="PTHR12450">
    <property type="entry name" value="DENTIN MATRIX PROTEIN 4 PROTEIN FAM20"/>
    <property type="match status" value="1"/>
</dbReference>
<dbReference type="InterPro" id="IPR009581">
    <property type="entry name" value="FAM20_C"/>
</dbReference>
<keyword evidence="8" id="KW-0479">Metal-binding</keyword>
<dbReference type="InterPro" id="IPR024869">
    <property type="entry name" value="FAM20"/>
</dbReference>
<proteinExistence type="inferred from homology"/>
<sequence>MRIYIRKLAVIVCVTFFTTIILLSVIRKDESSEWLKRHQKLNFPRPIPHAAYVQEQNIYKYMTKDSDISRFFVPHINWTLAKQLGQYLFHLNISEMITKECPNNETLRQFWKNKNGKTVPERDSWEKFYADIGSCDVYRDEEVVDNLLNDLTKLPLKYVSIMDGGTQVKLIFTFENDQQAVFKPMRFGRDYESDPNHFYFNDFERHNAEIATFHMDKILGFRRAVPTVGRIVNLTSDLRDKAEKRLAKTFFTSPAKNLCFVSKCDYYCDTSHAICGTPDTREGSVQVFLPDENSVPRKHNRSPYRRTYSKKNQIAEWQRNMDYCQESVKTAKRYAHGRTLLDLVDFHVMDYLIGNQDRHHYEAFSIFTNAPSYAIHLDNGRAFGRTDFDDDDILLPLKQCCVLRSSTFFTLLKYYREPISLTKALHQSMSKDPLAPILAYKHYPAVERRLHNVMVYIDKCVRENSVGPEGVIMAEYHNNEMPLVGGEETWEDDESNNNNNNNNNNDNNNNKKTNNNDKNGNNDINNNNSNNNDNNVNNNINNKNNNDNNNNNNDNNNVNNNINNKNNNNSDNNNNDDNDNNNDNNNN</sequence>
<feature type="active site" evidence="6">
    <location>
        <position position="357"/>
    </location>
</feature>
<accession>A0AAF5PW33</accession>
<evidence type="ECO:0000259" key="10">
    <source>
        <dbReference type="Pfam" id="PF06702"/>
    </source>
</evidence>
<dbReference type="AlphaFoldDB" id="A0AAF5PW33"/>
<feature type="binding site" evidence="7">
    <location>
        <position position="204"/>
    </location>
    <ligand>
        <name>ATP</name>
        <dbReference type="ChEBI" id="CHEBI:30616"/>
    </ligand>
</feature>
<dbReference type="WBParaSite" id="mrna-Wban_06250">
    <property type="protein sequence ID" value="mrna-Wban_06250"/>
    <property type="gene ID" value="Wban_06250"/>
</dbReference>
<dbReference type="PANTHER" id="PTHR12450:SF22">
    <property type="entry name" value="EXTRACELLULAR SERINE_THREONINE PROTEIN CG31145"/>
    <property type="match status" value="1"/>
</dbReference>
<feature type="binding site" evidence="7">
    <location>
        <position position="362"/>
    </location>
    <ligand>
        <name>ATP</name>
        <dbReference type="ChEBI" id="CHEBI:30616"/>
    </ligand>
</feature>
<dbReference type="GO" id="GO:0005524">
    <property type="term" value="F:ATP binding"/>
    <property type="evidence" value="ECO:0007669"/>
    <property type="project" value="UniProtKB-KW"/>
</dbReference>
<evidence type="ECO:0000256" key="8">
    <source>
        <dbReference type="PIRSR" id="PIRSR624869-3"/>
    </source>
</evidence>
<feature type="domain" description="FAM20 C-terminal" evidence="10">
    <location>
        <begin position="250"/>
        <end position="465"/>
    </location>
</feature>
<comment type="cofactor">
    <cofactor evidence="8">
        <name>Mn(2+)</name>
        <dbReference type="ChEBI" id="CHEBI:29035"/>
    </cofactor>
</comment>
<feature type="compositionally biased region" description="Low complexity" evidence="9">
    <location>
        <begin position="496"/>
        <end position="573"/>
    </location>
</feature>
<reference evidence="11" key="1">
    <citation type="submission" date="2015-03" db="EMBL/GenBank/DDBJ databases">
        <title>Wuchereria bancrofti Genome Sequencing Papua New Guinea Strain.</title>
        <authorList>
            <person name="Small S.T."/>
            <person name="Serre D."/>
            <person name="Zimmerman P.A."/>
        </authorList>
    </citation>
    <scope>NUCLEOTIDE SEQUENCE [LARGE SCALE GENOMIC DNA]</scope>
    <source>
        <strain evidence="11">pt0022</strain>
    </source>
</reference>
<feature type="binding site" evidence="8">
    <location>
        <position position="204"/>
    </location>
    <ligand>
        <name>Mn(2+)</name>
        <dbReference type="ChEBI" id="CHEBI:29035"/>
    </ligand>
</feature>
<name>A0AAF5PW33_WUCBA</name>
<dbReference type="GO" id="GO:0004674">
    <property type="term" value="F:protein serine/threonine kinase activity"/>
    <property type="evidence" value="ECO:0007669"/>
    <property type="project" value="TreeGrafter"/>
</dbReference>
<evidence type="ECO:0000256" key="4">
    <source>
        <dbReference type="ARBA" id="ARBA00023157"/>
    </source>
</evidence>
<dbReference type="GO" id="GO:0046872">
    <property type="term" value="F:metal ion binding"/>
    <property type="evidence" value="ECO:0007669"/>
    <property type="project" value="UniProtKB-KW"/>
</dbReference>
<keyword evidence="4" id="KW-1015">Disulfide bond</keyword>
<keyword evidence="7" id="KW-0067">ATP-binding</keyword>
<comment type="subcellular location">
    <subcellularLocation>
        <location evidence="1">Golgi apparatus</location>
    </subcellularLocation>
</comment>
<keyword evidence="5" id="KW-0325">Glycoprotein</keyword>
<reference evidence="11" key="2">
    <citation type="journal article" date="2016" name="Mol. Ecol.">
        <title>Population genomics of the filarial nematode parasite Wuchereria bancrofti from mosquitoes.</title>
        <authorList>
            <person name="Small S.T."/>
            <person name="Reimer L.J."/>
            <person name="Tisch D.J."/>
            <person name="King C.L."/>
            <person name="Christensen B.M."/>
            <person name="Siba P.M."/>
            <person name="Kazura J.W."/>
            <person name="Serre D."/>
            <person name="Zimmerman P.A."/>
        </authorList>
    </citation>
    <scope>NUCLEOTIDE SEQUENCE</scope>
    <source>
        <strain evidence="11">pt0022</strain>
    </source>
</reference>
<keyword evidence="8" id="KW-0464">Manganese</keyword>
<evidence type="ECO:0000256" key="2">
    <source>
        <dbReference type="ARBA" id="ARBA00006557"/>
    </source>
</evidence>
<feature type="binding site" evidence="8">
    <location>
        <position position="378"/>
    </location>
    <ligand>
        <name>Mn(2+)</name>
        <dbReference type="ChEBI" id="CHEBI:29035"/>
    </ligand>
</feature>
<organism evidence="11 12">
    <name type="scientific">Wuchereria bancrofti</name>
    <dbReference type="NCBI Taxonomy" id="6293"/>
    <lineage>
        <taxon>Eukaryota</taxon>
        <taxon>Metazoa</taxon>
        <taxon>Ecdysozoa</taxon>
        <taxon>Nematoda</taxon>
        <taxon>Chromadorea</taxon>
        <taxon>Rhabditida</taxon>
        <taxon>Spirurina</taxon>
        <taxon>Spiruromorpha</taxon>
        <taxon>Filarioidea</taxon>
        <taxon>Onchocercidae</taxon>
        <taxon>Wuchereria</taxon>
    </lineage>
</organism>
<comment type="similarity">
    <text evidence="2">Belongs to the FAM20 family.</text>
</comment>
<feature type="binding site" evidence="7">
    <location>
        <position position="378"/>
    </location>
    <ligand>
        <name>ATP</name>
        <dbReference type="ChEBI" id="CHEBI:30616"/>
    </ligand>
</feature>
<feature type="region of interest" description="Disordered" evidence="9">
    <location>
        <begin position="485"/>
        <end position="587"/>
    </location>
</feature>
<feature type="binding site" evidence="7">
    <location>
        <position position="167"/>
    </location>
    <ligand>
        <name>ATP</name>
        <dbReference type="ChEBI" id="CHEBI:30616"/>
    </ligand>
</feature>
<evidence type="ECO:0000256" key="1">
    <source>
        <dbReference type="ARBA" id="ARBA00004555"/>
    </source>
</evidence>
<feature type="binding site" evidence="7">
    <location>
        <position position="183"/>
    </location>
    <ligand>
        <name>ATP</name>
        <dbReference type="ChEBI" id="CHEBI:30616"/>
    </ligand>
</feature>
<dbReference type="Pfam" id="PF06702">
    <property type="entry name" value="Fam20C"/>
    <property type="match status" value="1"/>
</dbReference>
<evidence type="ECO:0000313" key="12">
    <source>
        <dbReference type="WBParaSite" id="mrna-Wban_06250"/>
    </source>
</evidence>
<protein>
    <submittedName>
        <fullName evidence="12">Fam20C domain-containing protein</fullName>
    </submittedName>
</protein>
<dbReference type="Proteomes" id="UP000093561">
    <property type="component" value="Unassembled WGS sequence"/>
</dbReference>
<evidence type="ECO:0000256" key="9">
    <source>
        <dbReference type="SAM" id="MobiDB-lite"/>
    </source>
</evidence>
<keyword evidence="3" id="KW-0333">Golgi apparatus</keyword>
<evidence type="ECO:0000313" key="11">
    <source>
        <dbReference type="Proteomes" id="UP000093561"/>
    </source>
</evidence>
<dbReference type="GO" id="GO:0005794">
    <property type="term" value="C:Golgi apparatus"/>
    <property type="evidence" value="ECO:0007669"/>
    <property type="project" value="UniProtKB-SubCell"/>
</dbReference>
<feature type="binding site" evidence="7">
    <location>
        <begin position="286"/>
        <end position="289"/>
    </location>
    <ligand>
        <name>ATP</name>
        <dbReference type="ChEBI" id="CHEBI:30616"/>
    </ligand>
</feature>
<evidence type="ECO:0000256" key="5">
    <source>
        <dbReference type="ARBA" id="ARBA00023180"/>
    </source>
</evidence>
<keyword evidence="7" id="KW-0547">Nucleotide-binding</keyword>
<evidence type="ECO:0000256" key="3">
    <source>
        <dbReference type="ARBA" id="ARBA00023034"/>
    </source>
</evidence>
<evidence type="ECO:0000256" key="7">
    <source>
        <dbReference type="PIRSR" id="PIRSR624869-2"/>
    </source>
</evidence>